<organism evidence="2 3">
    <name type="scientific">Bimuria novae-zelandiae CBS 107.79</name>
    <dbReference type="NCBI Taxonomy" id="1447943"/>
    <lineage>
        <taxon>Eukaryota</taxon>
        <taxon>Fungi</taxon>
        <taxon>Dikarya</taxon>
        <taxon>Ascomycota</taxon>
        <taxon>Pezizomycotina</taxon>
        <taxon>Dothideomycetes</taxon>
        <taxon>Pleosporomycetidae</taxon>
        <taxon>Pleosporales</taxon>
        <taxon>Massarineae</taxon>
        <taxon>Didymosphaeriaceae</taxon>
        <taxon>Bimuria</taxon>
    </lineage>
</organism>
<feature type="region of interest" description="Disordered" evidence="1">
    <location>
        <begin position="79"/>
        <end position="106"/>
    </location>
</feature>
<dbReference type="AlphaFoldDB" id="A0A6A5V8D9"/>
<reference evidence="2" key="1">
    <citation type="journal article" date="2020" name="Stud. Mycol.">
        <title>101 Dothideomycetes genomes: a test case for predicting lifestyles and emergence of pathogens.</title>
        <authorList>
            <person name="Haridas S."/>
            <person name="Albert R."/>
            <person name="Binder M."/>
            <person name="Bloem J."/>
            <person name="Labutti K."/>
            <person name="Salamov A."/>
            <person name="Andreopoulos B."/>
            <person name="Baker S."/>
            <person name="Barry K."/>
            <person name="Bills G."/>
            <person name="Bluhm B."/>
            <person name="Cannon C."/>
            <person name="Castanera R."/>
            <person name="Culley D."/>
            <person name="Daum C."/>
            <person name="Ezra D."/>
            <person name="Gonzalez J."/>
            <person name="Henrissat B."/>
            <person name="Kuo A."/>
            <person name="Liang C."/>
            <person name="Lipzen A."/>
            <person name="Lutzoni F."/>
            <person name="Magnuson J."/>
            <person name="Mondo S."/>
            <person name="Nolan M."/>
            <person name="Ohm R."/>
            <person name="Pangilinan J."/>
            <person name="Park H.-J."/>
            <person name="Ramirez L."/>
            <person name="Alfaro M."/>
            <person name="Sun H."/>
            <person name="Tritt A."/>
            <person name="Yoshinaga Y."/>
            <person name="Zwiers L.-H."/>
            <person name="Turgeon B."/>
            <person name="Goodwin S."/>
            <person name="Spatafora J."/>
            <person name="Crous P."/>
            <person name="Grigoriev I."/>
        </authorList>
    </citation>
    <scope>NUCLEOTIDE SEQUENCE</scope>
    <source>
        <strain evidence="2">CBS 107.79</strain>
    </source>
</reference>
<proteinExistence type="predicted"/>
<feature type="compositionally biased region" description="Low complexity" evidence="1">
    <location>
        <begin position="220"/>
        <end position="230"/>
    </location>
</feature>
<feature type="compositionally biased region" description="Basic and acidic residues" evidence="1">
    <location>
        <begin position="282"/>
        <end position="295"/>
    </location>
</feature>
<dbReference type="Proteomes" id="UP000800036">
    <property type="component" value="Unassembled WGS sequence"/>
</dbReference>
<evidence type="ECO:0000256" key="1">
    <source>
        <dbReference type="SAM" id="MobiDB-lite"/>
    </source>
</evidence>
<feature type="compositionally biased region" description="Polar residues" evidence="1">
    <location>
        <begin position="168"/>
        <end position="178"/>
    </location>
</feature>
<feature type="compositionally biased region" description="Basic and acidic residues" evidence="1">
    <location>
        <begin position="81"/>
        <end position="94"/>
    </location>
</feature>
<sequence>MREERVESTGRENDQGDYVGVRALETVFYAGVEQSRPTSRAGSVASTPYLSTSTLVGGGAISPKDPMHSVNSGVSRLPIAHTKDRNYNNYHDSDTLPSPDGGMGARRKSLPAIKLAPSTAQLNGRHRLSEAVDMNLNIPPSPNTNRGPSSPTFGGSDGGDSDGNLSPRSQRSPASSTLPKPEHYAPSPPQLSMPQPEGFRASFVSVHEQYKSQTGSLLMASPAPSGSNSPAQPPEVKTPTMPGITSNDDDLEAPPNSPFLLLPRTYQPTHRRDDSDSSSIYGDKRQSAIESDANRKSFTASLSNQDDKRKTLLAPGAPMEPNRYSDIFNDYYRHSVIEADQNNRNSYRPDELHLEN</sequence>
<accession>A0A6A5V8D9</accession>
<feature type="region of interest" description="Disordered" evidence="1">
    <location>
        <begin position="134"/>
        <end position="323"/>
    </location>
</feature>
<protein>
    <submittedName>
        <fullName evidence="2">Uncharacterized protein</fullName>
    </submittedName>
</protein>
<name>A0A6A5V8D9_9PLEO</name>
<evidence type="ECO:0000313" key="3">
    <source>
        <dbReference type="Proteomes" id="UP000800036"/>
    </source>
</evidence>
<evidence type="ECO:0000313" key="2">
    <source>
        <dbReference type="EMBL" id="KAF1972302.1"/>
    </source>
</evidence>
<dbReference type="EMBL" id="ML976687">
    <property type="protein sequence ID" value="KAF1972302.1"/>
    <property type="molecule type" value="Genomic_DNA"/>
</dbReference>
<dbReference type="OrthoDB" id="5361354at2759"/>
<keyword evidence="3" id="KW-1185">Reference proteome</keyword>
<gene>
    <name evidence="2" type="ORF">BU23DRAFT_555104</name>
</gene>